<sequence length="421" mass="46469">MTGPHNIPHWDYGTCANGNRAPSSSSSGLMLREHGIVAVAQPEVVQNYLFPISDMLADKILTYRESVNKLMDADTTAEKHKLLIIAGPTTITSPIQSKFCAQWISKLCGKRIYNAVVPSSDKIPTKLADTLQDIYSEELDCSGSVMLAMRANFTDYDQGAGPVRQSKEVMYGLPLYRTLMHELAKFCPLTVSLSNTISPQYFSDLCCLGLVDSSLLESQLHRELVSGVSYPCGFQITECDNYKVGKGVEAMYASSFPHSFLTITKNGSVAQVETTGNQDTFIVLQMADDIADSNFFKLLAAAGEDCANGSRLRVVVDVGELHLANYERKTALVLQLIQTQRYYSGLLGFIVDSGNVYLPEEAQLEEINPMVYDRQEFVQFSNLGQKLINKSDKSAGETQKEDYVQFILAHSLIRTIVGVNS</sequence>
<comment type="pathway">
    <text evidence="2">Metabolic intermediate biosynthesis; chorismate biosynthesis; chorismate from D-erythrose 4-phosphate and phosphoenolpyruvate: step 1/7.</text>
</comment>
<evidence type="ECO:0000256" key="1">
    <source>
        <dbReference type="ARBA" id="ARBA00003726"/>
    </source>
</evidence>
<evidence type="ECO:0000259" key="13">
    <source>
        <dbReference type="Pfam" id="PF00793"/>
    </source>
</evidence>
<dbReference type="RefSeq" id="XP_013935470.1">
    <property type="nucleotide sequence ID" value="XM_014079995.1"/>
</dbReference>
<evidence type="ECO:0000313" key="14">
    <source>
        <dbReference type="EMBL" id="ESW99798.1"/>
    </source>
</evidence>
<evidence type="ECO:0000256" key="8">
    <source>
        <dbReference type="ARBA" id="ARBA00023141"/>
    </source>
</evidence>
<dbReference type="AlphaFoldDB" id="W1QEA4"/>
<dbReference type="KEGG" id="opa:HPODL_03668"/>
<dbReference type="OMA" id="GEDCANG"/>
<evidence type="ECO:0000313" key="15">
    <source>
        <dbReference type="Proteomes" id="UP000008673"/>
    </source>
</evidence>
<reference evidence="14 15" key="1">
    <citation type="journal article" date="2013" name="BMC Genomics">
        <title>Genome sequence and analysis of methylotrophic yeast Hansenula polymorpha DL1.</title>
        <authorList>
            <person name="Ravin N.V."/>
            <person name="Eldarov M.A."/>
            <person name="Kadnikov V.V."/>
            <person name="Beletsky A.V."/>
            <person name="Schneider J."/>
            <person name="Mardanova E.S."/>
            <person name="Smekalova E.M."/>
            <person name="Zvereva M.I."/>
            <person name="Dontsova O.A."/>
            <person name="Mardanov A.V."/>
            <person name="Skryabin K.G."/>
        </authorList>
    </citation>
    <scope>NUCLEOTIDE SEQUENCE [LARGE SCALE GENOMIC DNA]</scope>
    <source>
        <strain evidence="15">ATCC 26012 / BCRC 20466 / JCM 22074 / NRRL Y-7560 / DL-1</strain>
    </source>
</reference>
<protein>
    <recommendedName>
        <fullName evidence="4">3-deoxy-7-phosphoheptulonate synthase</fullName>
        <ecNumber evidence="4">2.5.1.54</ecNumber>
    </recommendedName>
    <alternativeName>
        <fullName evidence="11">3-deoxy-D-arabino-heptulosonate 7-phosphate synthase</fullName>
    </alternativeName>
    <alternativeName>
        <fullName evidence="10">DAHP synthase</fullName>
    </alternativeName>
    <alternativeName>
        <fullName evidence="9">Phospho-2-keto-3-deoxyheptonate aldolase</fullName>
    </alternativeName>
</protein>
<accession>W1QEA4</accession>
<dbReference type="Gene3D" id="3.20.20.70">
    <property type="entry name" value="Aldolase class I"/>
    <property type="match status" value="1"/>
</dbReference>
<dbReference type="PROSITE" id="PS00070">
    <property type="entry name" value="ALDEHYDE_DEHYDR_CYS"/>
    <property type="match status" value="1"/>
</dbReference>
<gene>
    <name evidence="14" type="ORF">HPODL_03668</name>
</gene>
<evidence type="ECO:0000256" key="6">
    <source>
        <dbReference type="ARBA" id="ARBA00022679"/>
    </source>
</evidence>
<comment type="caution">
    <text evidence="14">The sequence shown here is derived from an EMBL/GenBank/DDBJ whole genome shotgun (WGS) entry which is preliminary data.</text>
</comment>
<dbReference type="Proteomes" id="UP000008673">
    <property type="component" value="Unassembled WGS sequence"/>
</dbReference>
<dbReference type="GO" id="GO:0009073">
    <property type="term" value="P:aromatic amino acid family biosynthetic process"/>
    <property type="evidence" value="ECO:0007669"/>
    <property type="project" value="UniProtKB-KW"/>
</dbReference>
<dbReference type="HOGENOM" id="CLU_033451_0_0_1"/>
<comment type="similarity">
    <text evidence="3">Belongs to the class-I DAHP synthase family.</text>
</comment>
<evidence type="ECO:0000256" key="5">
    <source>
        <dbReference type="ARBA" id="ARBA00022605"/>
    </source>
</evidence>
<comment type="catalytic activity">
    <reaction evidence="12">
        <text>D-erythrose 4-phosphate + phosphoenolpyruvate + H2O = 7-phospho-2-dehydro-3-deoxy-D-arabino-heptonate + phosphate</text>
        <dbReference type="Rhea" id="RHEA:14717"/>
        <dbReference type="ChEBI" id="CHEBI:15377"/>
        <dbReference type="ChEBI" id="CHEBI:16897"/>
        <dbReference type="ChEBI" id="CHEBI:43474"/>
        <dbReference type="ChEBI" id="CHEBI:58394"/>
        <dbReference type="ChEBI" id="CHEBI:58702"/>
        <dbReference type="EC" id="2.5.1.54"/>
    </reaction>
</comment>
<dbReference type="GeneID" id="25773104"/>
<name>W1QEA4_OGAPD</name>
<dbReference type="GO" id="GO:0005737">
    <property type="term" value="C:cytoplasm"/>
    <property type="evidence" value="ECO:0007669"/>
    <property type="project" value="TreeGrafter"/>
</dbReference>
<dbReference type="Pfam" id="PF00793">
    <property type="entry name" value="DAHP_synth_1"/>
    <property type="match status" value="1"/>
</dbReference>
<dbReference type="InterPro" id="IPR013785">
    <property type="entry name" value="Aldolase_TIM"/>
</dbReference>
<dbReference type="GO" id="GO:0016491">
    <property type="term" value="F:oxidoreductase activity"/>
    <property type="evidence" value="ECO:0007669"/>
    <property type="project" value="UniProtKB-KW"/>
</dbReference>
<keyword evidence="8" id="KW-0057">Aromatic amino acid biosynthesis</keyword>
<proteinExistence type="inferred from homology"/>
<dbReference type="GO" id="GO:0003849">
    <property type="term" value="F:3-deoxy-7-phosphoheptulonate synthase activity"/>
    <property type="evidence" value="ECO:0007669"/>
    <property type="project" value="UniProtKB-EC"/>
</dbReference>
<dbReference type="InterPro" id="IPR006218">
    <property type="entry name" value="DAHP1/KDSA"/>
</dbReference>
<comment type="function">
    <text evidence="1">Stereospecific condensation of phosphoenolpyruvate (PEP) and D-erythrose-4-phosphate (E4P) giving rise to 3-deoxy-D-arabino-heptulosonate-7-phosphate (DAHP).</text>
</comment>
<organism evidence="14 15">
    <name type="scientific">Ogataea parapolymorpha (strain ATCC 26012 / BCRC 20466 / JCM 22074 / NRRL Y-7560 / DL-1)</name>
    <name type="common">Yeast</name>
    <name type="synonym">Hansenula polymorpha</name>
    <dbReference type="NCBI Taxonomy" id="871575"/>
    <lineage>
        <taxon>Eukaryota</taxon>
        <taxon>Fungi</taxon>
        <taxon>Dikarya</taxon>
        <taxon>Ascomycota</taxon>
        <taxon>Saccharomycotina</taxon>
        <taxon>Pichiomycetes</taxon>
        <taxon>Pichiales</taxon>
        <taxon>Pichiaceae</taxon>
        <taxon>Ogataea</taxon>
    </lineage>
</organism>
<keyword evidence="6" id="KW-0808">Transferase</keyword>
<feature type="domain" description="DAHP synthetase I/KDSA" evidence="13">
    <location>
        <begin position="79"/>
        <end position="374"/>
    </location>
</feature>
<dbReference type="InterPro" id="IPR016160">
    <property type="entry name" value="Ald_DH_CS_CYS"/>
</dbReference>
<dbReference type="SUPFAM" id="SSF51569">
    <property type="entry name" value="Aldolase"/>
    <property type="match status" value="1"/>
</dbReference>
<evidence type="ECO:0000256" key="12">
    <source>
        <dbReference type="ARBA" id="ARBA00047508"/>
    </source>
</evidence>
<evidence type="ECO:0000256" key="4">
    <source>
        <dbReference type="ARBA" id="ARBA00012694"/>
    </source>
</evidence>
<evidence type="ECO:0000256" key="10">
    <source>
        <dbReference type="ARBA" id="ARBA00031349"/>
    </source>
</evidence>
<dbReference type="STRING" id="871575.W1QEA4"/>
<evidence type="ECO:0000256" key="3">
    <source>
        <dbReference type="ARBA" id="ARBA00007985"/>
    </source>
</evidence>
<keyword evidence="7" id="KW-0560">Oxidoreductase</keyword>
<evidence type="ECO:0000256" key="2">
    <source>
        <dbReference type="ARBA" id="ARBA00004688"/>
    </source>
</evidence>
<keyword evidence="5" id="KW-0028">Amino-acid biosynthesis</keyword>
<dbReference type="GO" id="GO:0008652">
    <property type="term" value="P:amino acid biosynthetic process"/>
    <property type="evidence" value="ECO:0007669"/>
    <property type="project" value="UniProtKB-KW"/>
</dbReference>
<evidence type="ECO:0000256" key="11">
    <source>
        <dbReference type="ARBA" id="ARBA00032193"/>
    </source>
</evidence>
<dbReference type="EMBL" id="AEOI02000007">
    <property type="protein sequence ID" value="ESW99798.1"/>
    <property type="molecule type" value="Genomic_DNA"/>
</dbReference>
<dbReference type="PANTHER" id="PTHR21225:SF12">
    <property type="entry name" value="PHOSPHO-2-DEHYDRO-3-DEOXYHEPTONATE ALDOLASE, TYROSINE-INHIBITED"/>
    <property type="match status" value="1"/>
</dbReference>
<dbReference type="eggNOG" id="ENOG502RXNY">
    <property type="taxonomic scope" value="Eukaryota"/>
</dbReference>
<dbReference type="PANTHER" id="PTHR21225">
    <property type="entry name" value="PHOSPHO-2-DEHYDRO-3-DEOXYHEPTONATE ALDOLASE DAHP SYNTHETASE"/>
    <property type="match status" value="1"/>
</dbReference>
<dbReference type="InterPro" id="IPR006219">
    <property type="entry name" value="DAHP_synth_1"/>
</dbReference>
<dbReference type="EC" id="2.5.1.54" evidence="4"/>
<evidence type="ECO:0000256" key="9">
    <source>
        <dbReference type="ARBA" id="ARBA00031111"/>
    </source>
</evidence>
<evidence type="ECO:0000256" key="7">
    <source>
        <dbReference type="ARBA" id="ARBA00023002"/>
    </source>
</evidence>
<keyword evidence="15" id="KW-1185">Reference proteome</keyword>
<dbReference type="OrthoDB" id="4020666at2759"/>